<dbReference type="GeneID" id="66081961"/>
<dbReference type="Proteomes" id="UP001049176">
    <property type="component" value="Chromosome 8"/>
</dbReference>
<feature type="compositionally biased region" description="Basic and acidic residues" evidence="5">
    <location>
        <begin position="247"/>
        <end position="258"/>
    </location>
</feature>
<dbReference type="SMART" id="SM00547">
    <property type="entry name" value="ZnF_RBZ"/>
    <property type="match status" value="2"/>
</dbReference>
<organism evidence="7 8">
    <name type="scientific">Marasmius oreades</name>
    <name type="common">fairy-ring Marasmius</name>
    <dbReference type="NCBI Taxonomy" id="181124"/>
    <lineage>
        <taxon>Eukaryota</taxon>
        <taxon>Fungi</taxon>
        <taxon>Dikarya</taxon>
        <taxon>Basidiomycota</taxon>
        <taxon>Agaricomycotina</taxon>
        <taxon>Agaricomycetes</taxon>
        <taxon>Agaricomycetidae</taxon>
        <taxon>Agaricales</taxon>
        <taxon>Marasmiineae</taxon>
        <taxon>Marasmiaceae</taxon>
        <taxon>Marasmius</taxon>
    </lineage>
</organism>
<feature type="region of interest" description="Disordered" evidence="5">
    <location>
        <begin position="224"/>
        <end position="259"/>
    </location>
</feature>
<evidence type="ECO:0000313" key="8">
    <source>
        <dbReference type="Proteomes" id="UP001049176"/>
    </source>
</evidence>
<comment type="caution">
    <text evidence="7">The sequence shown here is derived from an EMBL/GenBank/DDBJ whole genome shotgun (WGS) entry which is preliminary data.</text>
</comment>
<evidence type="ECO:0000256" key="4">
    <source>
        <dbReference type="PROSITE-ProRule" id="PRU00322"/>
    </source>
</evidence>
<feature type="region of interest" description="Disordered" evidence="5">
    <location>
        <begin position="85"/>
        <end position="104"/>
    </location>
</feature>
<dbReference type="PROSITE" id="PS50199">
    <property type="entry name" value="ZF_RANBP2_2"/>
    <property type="match status" value="2"/>
</dbReference>
<feature type="compositionally biased region" description="Polar residues" evidence="5">
    <location>
        <begin position="1"/>
        <end position="20"/>
    </location>
</feature>
<dbReference type="KEGG" id="more:E1B28_012886"/>
<reference evidence="7" key="1">
    <citation type="journal article" date="2021" name="Genome Biol. Evol.">
        <title>The assembled and annotated genome of the fairy-ring fungus Marasmius oreades.</title>
        <authorList>
            <person name="Hiltunen M."/>
            <person name="Ament-Velasquez S.L."/>
            <person name="Johannesson H."/>
        </authorList>
    </citation>
    <scope>NUCLEOTIDE SEQUENCE</scope>
    <source>
        <strain evidence="7">03SP1</strain>
    </source>
</reference>
<accession>A0A9P7RTI7</accession>
<evidence type="ECO:0000256" key="1">
    <source>
        <dbReference type="ARBA" id="ARBA00022723"/>
    </source>
</evidence>
<keyword evidence="1" id="KW-0479">Metal-binding</keyword>
<gene>
    <name evidence="7" type="ORF">E1B28_012886</name>
</gene>
<dbReference type="InterPro" id="IPR001876">
    <property type="entry name" value="Znf_RanBP2"/>
</dbReference>
<dbReference type="GO" id="GO:0003729">
    <property type="term" value="F:mRNA binding"/>
    <property type="evidence" value="ECO:0007669"/>
    <property type="project" value="TreeGrafter"/>
</dbReference>
<dbReference type="PANTHER" id="PTHR23111">
    <property type="entry name" value="ZINC FINGER PROTEIN"/>
    <property type="match status" value="1"/>
</dbReference>
<feature type="domain" description="RanBP2-type" evidence="6">
    <location>
        <begin position="168"/>
        <end position="191"/>
    </location>
</feature>
<dbReference type="GO" id="GO:0008270">
    <property type="term" value="F:zinc ion binding"/>
    <property type="evidence" value="ECO:0007669"/>
    <property type="project" value="UniProtKB-KW"/>
</dbReference>
<keyword evidence="3" id="KW-0862">Zinc</keyword>
<feature type="domain" description="RanBP2-type" evidence="6">
    <location>
        <begin position="30"/>
        <end position="61"/>
    </location>
</feature>
<dbReference type="Gene3D" id="4.10.1060.10">
    <property type="entry name" value="Zinc finger, RanBP2-type"/>
    <property type="match status" value="2"/>
</dbReference>
<dbReference type="OrthoDB" id="448399at2759"/>
<dbReference type="InterPro" id="IPR036443">
    <property type="entry name" value="Znf_RanBP2_sf"/>
</dbReference>
<dbReference type="SUPFAM" id="SSF90209">
    <property type="entry name" value="Ran binding protein zinc finger-like"/>
    <property type="match status" value="2"/>
</dbReference>
<keyword evidence="2 4" id="KW-0863">Zinc-finger</keyword>
<dbReference type="EMBL" id="CM032188">
    <property type="protein sequence ID" value="KAG7088941.1"/>
    <property type="molecule type" value="Genomic_DNA"/>
</dbReference>
<evidence type="ECO:0000256" key="5">
    <source>
        <dbReference type="SAM" id="MobiDB-lite"/>
    </source>
</evidence>
<evidence type="ECO:0000256" key="3">
    <source>
        <dbReference type="ARBA" id="ARBA00022833"/>
    </source>
</evidence>
<sequence length="374" mass="41673">MLQRLCHSTSKMQHQQLSANPPSPVGSSFRVGDWICHNPRCSTHNFKRNQLCIGCGTRRAISISQPTSPIPPRLQNQVQQDTRYHYAQPNPPTPQPSASRPILTPSGRAFAIGGRVQNISSDPLNPCIMYWPDNEPFPEQGQIRPSNVVGVAYPPIVNTGNRGPIAHQSGDWICKKCNYLNWRRRRVCQTCLPYAEGNGDSISSVQAERIALLTSILAQTSISPRSQPTTTITIPPRRSQSVTSPRQFDRYEHPDHSDSLQCLRQRHKSQSHPGLGDARPKSLSAESLSFSTPMKVLDPSLLLRPITLPFHKDHHKETTMAPPPPLLPRFLQEIVSSPSDSYFSELSDSEVDGSPLSPLSSASRFSSWNMERII</sequence>
<feature type="compositionally biased region" description="Low complexity" evidence="5">
    <location>
        <begin position="224"/>
        <end position="240"/>
    </location>
</feature>
<dbReference type="AlphaFoldDB" id="A0A9P7RTI7"/>
<proteinExistence type="predicted"/>
<evidence type="ECO:0000256" key="2">
    <source>
        <dbReference type="ARBA" id="ARBA00022771"/>
    </source>
</evidence>
<dbReference type="PANTHER" id="PTHR23111:SF40">
    <property type="entry name" value="RNA-BINDING PROTEIN INVOLVED IN HETEROCHROMATIN ASSEMBLY-RELATED"/>
    <property type="match status" value="1"/>
</dbReference>
<feature type="region of interest" description="Disordered" evidence="5">
    <location>
        <begin position="1"/>
        <end position="24"/>
    </location>
</feature>
<feature type="region of interest" description="Disordered" evidence="5">
    <location>
        <begin position="340"/>
        <end position="360"/>
    </location>
</feature>
<dbReference type="PROSITE" id="PS01358">
    <property type="entry name" value="ZF_RANBP2_1"/>
    <property type="match status" value="2"/>
</dbReference>
<protein>
    <recommendedName>
        <fullName evidence="6">RanBP2-type domain-containing protein</fullName>
    </recommendedName>
</protein>
<feature type="region of interest" description="Disordered" evidence="5">
    <location>
        <begin position="264"/>
        <end position="283"/>
    </location>
</feature>
<name>A0A9P7RTI7_9AGAR</name>
<keyword evidence="8" id="KW-1185">Reference proteome</keyword>
<evidence type="ECO:0000259" key="6">
    <source>
        <dbReference type="PROSITE" id="PS50199"/>
    </source>
</evidence>
<evidence type="ECO:0000313" key="7">
    <source>
        <dbReference type="EMBL" id="KAG7088941.1"/>
    </source>
</evidence>
<dbReference type="RefSeq" id="XP_043005412.1">
    <property type="nucleotide sequence ID" value="XM_043158042.1"/>
</dbReference>